<feature type="domain" description="SERRATE/Ars2 C-terminal" evidence="5">
    <location>
        <begin position="456"/>
        <end position="596"/>
    </location>
</feature>
<name>A0AAW1PJE9_9CHLO</name>
<evidence type="ECO:0000256" key="4">
    <source>
        <dbReference type="SAM" id="MobiDB-lite"/>
    </source>
</evidence>
<dbReference type="AlphaFoldDB" id="A0AAW1PJE9"/>
<reference evidence="6 7" key="1">
    <citation type="journal article" date="2024" name="Nat. Commun.">
        <title>Phylogenomics reveals the evolutionary origins of lichenization in chlorophyte algae.</title>
        <authorList>
            <person name="Puginier C."/>
            <person name="Libourel C."/>
            <person name="Otte J."/>
            <person name="Skaloud P."/>
            <person name="Haon M."/>
            <person name="Grisel S."/>
            <person name="Petersen M."/>
            <person name="Berrin J.G."/>
            <person name="Delaux P.M."/>
            <person name="Dal Grande F."/>
            <person name="Keller J."/>
        </authorList>
    </citation>
    <scope>NUCLEOTIDE SEQUENCE [LARGE SCALE GENOMIC DNA]</scope>
    <source>
        <strain evidence="6 7">SAG 2036</strain>
    </source>
</reference>
<feature type="region of interest" description="Disordered" evidence="4">
    <location>
        <begin position="319"/>
        <end position="359"/>
    </location>
</feature>
<dbReference type="Pfam" id="PF04959">
    <property type="entry name" value="ARS2"/>
    <property type="match status" value="1"/>
</dbReference>
<evidence type="ECO:0000256" key="3">
    <source>
        <dbReference type="ARBA" id="ARBA00023242"/>
    </source>
</evidence>
<feature type="compositionally biased region" description="Basic and acidic residues" evidence="4">
    <location>
        <begin position="68"/>
        <end position="88"/>
    </location>
</feature>
<evidence type="ECO:0000313" key="6">
    <source>
        <dbReference type="EMBL" id="KAK9807989.1"/>
    </source>
</evidence>
<feature type="region of interest" description="Disordered" evidence="4">
    <location>
        <begin position="406"/>
        <end position="425"/>
    </location>
</feature>
<evidence type="ECO:0000256" key="1">
    <source>
        <dbReference type="ARBA" id="ARBA00004123"/>
    </source>
</evidence>
<dbReference type="Proteomes" id="UP001465755">
    <property type="component" value="Unassembled WGS sequence"/>
</dbReference>
<dbReference type="InterPro" id="IPR039727">
    <property type="entry name" value="SE/Ars2"/>
</dbReference>
<feature type="region of interest" description="Disordered" evidence="4">
    <location>
        <begin position="1"/>
        <end position="123"/>
    </location>
</feature>
<accession>A0AAW1PJE9</accession>
<dbReference type="GO" id="GO:0016604">
    <property type="term" value="C:nuclear body"/>
    <property type="evidence" value="ECO:0007669"/>
    <property type="project" value="TreeGrafter"/>
</dbReference>
<evidence type="ECO:0000256" key="2">
    <source>
        <dbReference type="ARBA" id="ARBA00005407"/>
    </source>
</evidence>
<keyword evidence="7" id="KW-1185">Reference proteome</keyword>
<gene>
    <name evidence="6" type="ORF">WJX73_000337</name>
</gene>
<protein>
    <recommendedName>
        <fullName evidence="5">SERRATE/Ars2 C-terminal domain-containing protein</fullName>
    </recommendedName>
</protein>
<feature type="compositionally biased region" description="Gly residues" evidence="4">
    <location>
        <begin position="674"/>
        <end position="688"/>
    </location>
</feature>
<dbReference type="PANTHER" id="PTHR13165">
    <property type="entry name" value="ARSENITE-RESISTANCE PROTEIN 2"/>
    <property type="match status" value="1"/>
</dbReference>
<proteinExistence type="inferred from homology"/>
<feature type="region of interest" description="Disordered" evidence="4">
    <location>
        <begin position="203"/>
        <end position="261"/>
    </location>
</feature>
<dbReference type="InterPro" id="IPR007042">
    <property type="entry name" value="SERRATE/Ars2_C"/>
</dbReference>
<feature type="compositionally biased region" description="Low complexity" evidence="4">
    <location>
        <begin position="101"/>
        <end position="110"/>
    </location>
</feature>
<comment type="caution">
    <text evidence="6">The sequence shown here is derived from an EMBL/GenBank/DDBJ whole genome shotgun (WGS) entry which is preliminary data.</text>
</comment>
<feature type="compositionally biased region" description="Basic and acidic residues" evidence="4">
    <location>
        <begin position="9"/>
        <end position="20"/>
    </location>
</feature>
<sequence length="748" mass="80302">MSFVMCAKMRADRGPPDRRRSPPGMRGGPDDRRYGGPPMPRKDRRRGRSPSPSFRRGSPPPSFNKRSRRDEGHYDRHPRNMGQYDHRQGGYGRPGPPQPYPSRGYNDRPYSPSPPRDEPPQRRMQTFKEFMMSLSEDISPAAAQGEYKQYQAQYWGSEVRAEFEARRNDPTFKACYDLRELSKAVQVQKTTAQATANELAKEFKAGGLDDSAPPAQEGTADEGKANGTDAGDKDRDSVPTGPSAPPSSWKPERIASDQALSHRLITHLDTEKGITDGPFSSGSLGALPAAEAAAEAAAPAEAMVEAGAAALAVDAAHSTGEGAGDAEMTPATEDGAAAKPSAEEASKPAEASPSKGADKGLEQNIKQLDRQLLYLWKVHGVDYYAGIEHFDPVRPEMAPLGTPLPRCPRPEEGEQEPPAEEREQLREMGLRVDDVWTKRLRAPHPIESSLRLDEVERLLDEWVDAQVTQIDDEKWGNKLSNKMFKGREYVIKHIRLKHAARVDQERDRLFEEAWFDRFKGERDAQERARAAELEEQERARWLAENAHNNNSNSNNSAPGNSNGLLLPPGFDAAAGMGGQQGDFLRRGSGMGAGGGSGGMLPMPGQAIPRMGSGLDGGVGGPPMMQGPPGGGGAMPGPLPGQMLVLAPGAGPLGPFISVPIDGPGGRGPNFAPPGMGGGGPHMGGGGPARGHRGDGRGPRGAQGGNPHSARGGGGFPPDINMPPRRASRGYYDLDAPQNQRSVLDYGDL</sequence>
<keyword evidence="3" id="KW-0539">Nucleus</keyword>
<feature type="region of interest" description="Disordered" evidence="4">
    <location>
        <begin position="663"/>
        <end position="748"/>
    </location>
</feature>
<organism evidence="6 7">
    <name type="scientific">Symbiochloris irregularis</name>
    <dbReference type="NCBI Taxonomy" id="706552"/>
    <lineage>
        <taxon>Eukaryota</taxon>
        <taxon>Viridiplantae</taxon>
        <taxon>Chlorophyta</taxon>
        <taxon>core chlorophytes</taxon>
        <taxon>Trebouxiophyceae</taxon>
        <taxon>Trebouxiales</taxon>
        <taxon>Trebouxiaceae</taxon>
        <taxon>Symbiochloris</taxon>
    </lineage>
</organism>
<comment type="similarity">
    <text evidence="2">Belongs to the ARS2 family.</text>
</comment>
<dbReference type="PANTHER" id="PTHR13165:SF0">
    <property type="entry name" value="SERRATE RNA EFFECTOR MOLECULE HOMOLOG"/>
    <property type="match status" value="1"/>
</dbReference>
<evidence type="ECO:0000313" key="7">
    <source>
        <dbReference type="Proteomes" id="UP001465755"/>
    </source>
</evidence>
<evidence type="ECO:0000259" key="5">
    <source>
        <dbReference type="Pfam" id="PF04959"/>
    </source>
</evidence>
<comment type="subcellular location">
    <subcellularLocation>
        <location evidence="1">Nucleus</location>
    </subcellularLocation>
</comment>
<dbReference type="EMBL" id="JALJOQ010000028">
    <property type="protein sequence ID" value="KAK9807989.1"/>
    <property type="molecule type" value="Genomic_DNA"/>
</dbReference>
<dbReference type="GO" id="GO:0031053">
    <property type="term" value="P:primary miRNA processing"/>
    <property type="evidence" value="ECO:0007669"/>
    <property type="project" value="TreeGrafter"/>
</dbReference>